<sequence length="210" mass="23843">MQSDWLRKEYTIKAEMPPSTLTTLGRSSRITGKWVQPPREASPASPPSIHPSRYRFTAMKPGKPNYVTRSTALCTRPALPEQGKSEKQHPSTDLPAEQGQKLGRNQVSEPTGAGSVSVKMFINVVKQKMQKDKILPEQYQGHYVQDAEQKVEEDVEEDVDEAVQYSSVTFSSLRELRKVKEEKGETEEEKRREGKKEEPQYSDVASFGWE</sequence>
<proteinExistence type="predicted"/>
<gene>
    <name evidence="2" type="ORF">P4O66_020061</name>
</gene>
<reference evidence="2" key="1">
    <citation type="submission" date="2023-03" db="EMBL/GenBank/DDBJ databases">
        <title>Electrophorus voltai genome.</title>
        <authorList>
            <person name="Bian C."/>
        </authorList>
    </citation>
    <scope>NUCLEOTIDE SEQUENCE</scope>
    <source>
        <strain evidence="2">CB-2022</strain>
        <tissue evidence="2">Muscle</tissue>
    </source>
</reference>
<feature type="compositionally biased region" description="Basic and acidic residues" evidence="1">
    <location>
        <begin position="176"/>
        <end position="199"/>
    </location>
</feature>
<dbReference type="EMBL" id="JAROKS010000004">
    <property type="protein sequence ID" value="KAK1804689.1"/>
    <property type="molecule type" value="Genomic_DNA"/>
</dbReference>
<feature type="compositionally biased region" description="Polar residues" evidence="1">
    <location>
        <begin position="19"/>
        <end position="30"/>
    </location>
</feature>
<evidence type="ECO:0000313" key="3">
    <source>
        <dbReference type="Proteomes" id="UP001239994"/>
    </source>
</evidence>
<accession>A0AAD8ZSP1</accession>
<feature type="region of interest" description="Disordered" evidence="1">
    <location>
        <begin position="176"/>
        <end position="210"/>
    </location>
</feature>
<feature type="region of interest" description="Disordered" evidence="1">
    <location>
        <begin position="1"/>
        <end position="116"/>
    </location>
</feature>
<protein>
    <submittedName>
        <fullName evidence="2">Uncharacterized protein</fullName>
    </submittedName>
</protein>
<name>A0AAD8ZSP1_9TELE</name>
<organism evidence="2 3">
    <name type="scientific">Electrophorus voltai</name>
    <dbReference type="NCBI Taxonomy" id="2609070"/>
    <lineage>
        <taxon>Eukaryota</taxon>
        <taxon>Metazoa</taxon>
        <taxon>Chordata</taxon>
        <taxon>Craniata</taxon>
        <taxon>Vertebrata</taxon>
        <taxon>Euteleostomi</taxon>
        <taxon>Actinopterygii</taxon>
        <taxon>Neopterygii</taxon>
        <taxon>Teleostei</taxon>
        <taxon>Ostariophysi</taxon>
        <taxon>Gymnotiformes</taxon>
        <taxon>Gymnotoidei</taxon>
        <taxon>Gymnotidae</taxon>
        <taxon>Electrophorus</taxon>
    </lineage>
</organism>
<feature type="compositionally biased region" description="Basic and acidic residues" evidence="1">
    <location>
        <begin position="1"/>
        <end position="12"/>
    </location>
</feature>
<comment type="caution">
    <text evidence="2">The sequence shown here is derived from an EMBL/GenBank/DDBJ whole genome shotgun (WGS) entry which is preliminary data.</text>
</comment>
<evidence type="ECO:0000256" key="1">
    <source>
        <dbReference type="SAM" id="MobiDB-lite"/>
    </source>
</evidence>
<dbReference type="Proteomes" id="UP001239994">
    <property type="component" value="Unassembled WGS sequence"/>
</dbReference>
<dbReference type="AlphaFoldDB" id="A0AAD8ZSP1"/>
<evidence type="ECO:0000313" key="2">
    <source>
        <dbReference type="EMBL" id="KAK1804689.1"/>
    </source>
</evidence>
<keyword evidence="3" id="KW-1185">Reference proteome</keyword>